<dbReference type="InterPro" id="IPR002656">
    <property type="entry name" value="Acyl_transf_3_dom"/>
</dbReference>
<feature type="transmembrane region" description="Helical" evidence="1">
    <location>
        <begin position="238"/>
        <end position="261"/>
    </location>
</feature>
<evidence type="ECO:0000313" key="5">
    <source>
        <dbReference type="Proteomes" id="UP000187209"/>
    </source>
</evidence>
<feature type="transmembrane region" description="Helical" evidence="1">
    <location>
        <begin position="282"/>
        <end position="303"/>
    </location>
</feature>
<proteinExistence type="predicted"/>
<dbReference type="Pfam" id="PF01757">
    <property type="entry name" value="Acyl_transf_3"/>
    <property type="match status" value="1"/>
</dbReference>
<dbReference type="PANTHER" id="PTHR11161:SF0">
    <property type="entry name" value="O-ACYLTRANSFERASE LIKE PROTEIN"/>
    <property type="match status" value="1"/>
</dbReference>
<dbReference type="AlphaFoldDB" id="A0A1R2AY18"/>
<evidence type="ECO:0000256" key="2">
    <source>
        <dbReference type="SAM" id="SignalP"/>
    </source>
</evidence>
<keyword evidence="1" id="KW-0472">Membrane</keyword>
<feature type="transmembrane region" description="Helical" evidence="1">
    <location>
        <begin position="487"/>
        <end position="505"/>
    </location>
</feature>
<protein>
    <recommendedName>
        <fullName evidence="3">Acyltransferase 3 domain-containing protein</fullName>
    </recommendedName>
</protein>
<feature type="signal peptide" evidence="2">
    <location>
        <begin position="1"/>
        <end position="17"/>
    </location>
</feature>
<organism evidence="4 5">
    <name type="scientific">Stentor coeruleus</name>
    <dbReference type="NCBI Taxonomy" id="5963"/>
    <lineage>
        <taxon>Eukaryota</taxon>
        <taxon>Sar</taxon>
        <taxon>Alveolata</taxon>
        <taxon>Ciliophora</taxon>
        <taxon>Postciliodesmatophora</taxon>
        <taxon>Heterotrichea</taxon>
        <taxon>Heterotrichida</taxon>
        <taxon>Stentoridae</taxon>
        <taxon>Stentor</taxon>
    </lineage>
</organism>
<reference evidence="4 5" key="1">
    <citation type="submission" date="2016-11" db="EMBL/GenBank/DDBJ databases">
        <title>The macronuclear genome of Stentor coeruleus: a giant cell with tiny introns.</title>
        <authorList>
            <person name="Slabodnick M."/>
            <person name="Ruby J.G."/>
            <person name="Reiff S.B."/>
            <person name="Swart E.C."/>
            <person name="Gosai S."/>
            <person name="Prabakaran S."/>
            <person name="Witkowska E."/>
            <person name="Larue G.E."/>
            <person name="Fisher S."/>
            <person name="Freeman R.M."/>
            <person name="Gunawardena J."/>
            <person name="Chu W."/>
            <person name="Stover N.A."/>
            <person name="Gregory B.D."/>
            <person name="Nowacki M."/>
            <person name="Derisi J."/>
            <person name="Roy S.W."/>
            <person name="Marshall W.F."/>
            <person name="Sood P."/>
        </authorList>
    </citation>
    <scope>NUCLEOTIDE SEQUENCE [LARGE SCALE GENOMIC DNA]</scope>
    <source>
        <strain evidence="4">WM001</strain>
    </source>
</reference>
<dbReference type="Proteomes" id="UP000187209">
    <property type="component" value="Unassembled WGS sequence"/>
</dbReference>
<feature type="chain" id="PRO_5013362987" description="Acyltransferase 3 domain-containing protein" evidence="2">
    <location>
        <begin position="18"/>
        <end position="633"/>
    </location>
</feature>
<evidence type="ECO:0000256" key="1">
    <source>
        <dbReference type="SAM" id="Phobius"/>
    </source>
</evidence>
<keyword evidence="1" id="KW-0812">Transmembrane</keyword>
<gene>
    <name evidence="4" type="ORF">SteCoe_32871</name>
</gene>
<feature type="transmembrane region" description="Helical" evidence="1">
    <location>
        <begin position="558"/>
        <end position="582"/>
    </location>
</feature>
<comment type="caution">
    <text evidence="4">The sequence shown here is derived from an EMBL/GenBank/DDBJ whole genome shotgun (WGS) entry which is preliminary data.</text>
</comment>
<accession>A0A1R2AY18</accession>
<keyword evidence="5" id="KW-1185">Reference proteome</keyword>
<feature type="transmembrane region" description="Helical" evidence="1">
    <location>
        <begin position="419"/>
        <end position="438"/>
    </location>
</feature>
<feature type="domain" description="Acyltransferase 3" evidence="3">
    <location>
        <begin position="195"/>
        <end position="603"/>
    </location>
</feature>
<keyword evidence="1" id="KW-1133">Transmembrane helix</keyword>
<feature type="transmembrane region" description="Helical" evidence="1">
    <location>
        <begin position="128"/>
        <end position="152"/>
    </location>
</feature>
<dbReference type="InterPro" id="IPR052728">
    <property type="entry name" value="O2_lipid_transport_reg"/>
</dbReference>
<dbReference type="OrthoDB" id="292729at2759"/>
<feature type="transmembrane region" description="Helical" evidence="1">
    <location>
        <begin position="594"/>
        <end position="617"/>
    </location>
</feature>
<dbReference type="GO" id="GO:0016747">
    <property type="term" value="F:acyltransferase activity, transferring groups other than amino-acyl groups"/>
    <property type="evidence" value="ECO:0007669"/>
    <property type="project" value="InterPro"/>
</dbReference>
<evidence type="ECO:0000313" key="4">
    <source>
        <dbReference type="EMBL" id="OMJ69419.1"/>
    </source>
</evidence>
<evidence type="ECO:0000259" key="3">
    <source>
        <dbReference type="Pfam" id="PF01757"/>
    </source>
</evidence>
<keyword evidence="2" id="KW-0732">Signal</keyword>
<name>A0A1R2AY18_9CILI</name>
<dbReference type="PANTHER" id="PTHR11161">
    <property type="entry name" value="O-ACYLTRANSFERASE"/>
    <property type="match status" value="1"/>
</dbReference>
<sequence length="633" mass="73387">MVLCLILIGILGFTVKGDLEKCKSDLQTLTQDNNQEIAKMLYYSGRDINDLGKYEECNDLENARYILLIAKVGPIVITFGICGPKSCEAEDYKYSLVEVIKAHPKVEEFMKSEDLDVQDVKAFNNRSYSWSAIISIIVIILLLIILSLGSYVDKKFQEDPNNSLTYLSSILICFSMPRNFSKLFTFPESSSNFQAFNGIRVLSMALISLGHCYVFTLSSPIANPATALDFPKGLKRRYIYYALYSVDVFFLLTGFFLSFFAMNEMHKRNGKMSWGLFIVHRLIRICPVYYFVYMLFLNVFPYIGSSSMWPAKEYMCRDICTNYWWTVPLFISNLYPFGSQACMGWGWYISNDMQFYILSPLILILHYKNKFYGYIALLVMIIANIITIIIISSENDFSPSAIYGLLNNFQFTHSYIKPYFRIGAFLLGIFLGFVYRGYCDATAKTQNTDIELQGKGTSLISPVRRIDRISKFEIILISWVKIKYLRYFAYILGMFLMIWVTIAPYKIEEDGPEIWSKAERSMFLGFEHFLFCIGFMLCIVPMIEGFGGFVKNFLSNKYFAIAAKISFSYYLVHPLLIYFWIYNKNQAPYMQDLIIWYPFFTMAFWSIMTATFLTLSLESPFIALEKVLFSRKH</sequence>
<feature type="transmembrane region" description="Helical" evidence="1">
    <location>
        <begin position="525"/>
        <end position="546"/>
    </location>
</feature>
<feature type="transmembrane region" description="Helical" evidence="1">
    <location>
        <begin position="371"/>
        <end position="391"/>
    </location>
</feature>
<dbReference type="EMBL" id="MPUH01001201">
    <property type="protein sequence ID" value="OMJ69419.1"/>
    <property type="molecule type" value="Genomic_DNA"/>
</dbReference>